<dbReference type="InterPro" id="IPR001610">
    <property type="entry name" value="PAC"/>
</dbReference>
<comment type="cofactor">
    <cofactor evidence="1">
        <name>Mg(2+)</name>
        <dbReference type="ChEBI" id="CHEBI:18420"/>
    </cofactor>
</comment>
<evidence type="ECO:0000259" key="4">
    <source>
        <dbReference type="PROSITE" id="PS50112"/>
    </source>
</evidence>
<dbReference type="PROSITE" id="PS50887">
    <property type="entry name" value="GGDEF"/>
    <property type="match status" value="1"/>
</dbReference>
<comment type="catalytic activity">
    <reaction evidence="3">
        <text>2 GTP = 3',3'-c-di-GMP + 2 diphosphate</text>
        <dbReference type="Rhea" id="RHEA:24898"/>
        <dbReference type="ChEBI" id="CHEBI:33019"/>
        <dbReference type="ChEBI" id="CHEBI:37565"/>
        <dbReference type="ChEBI" id="CHEBI:58805"/>
        <dbReference type="EC" id="2.7.7.65"/>
    </reaction>
</comment>
<evidence type="ECO:0000259" key="6">
    <source>
        <dbReference type="PROSITE" id="PS50887"/>
    </source>
</evidence>
<dbReference type="InterPro" id="IPR000160">
    <property type="entry name" value="GGDEF_dom"/>
</dbReference>
<feature type="domain" description="PAC" evidence="5">
    <location>
        <begin position="86"/>
        <end position="138"/>
    </location>
</feature>
<dbReference type="Gene3D" id="3.30.70.270">
    <property type="match status" value="1"/>
</dbReference>
<accession>A0A9X1WYE0</accession>
<name>A0A9X1WYE0_9GAMM</name>
<dbReference type="GO" id="GO:0052621">
    <property type="term" value="F:diguanylate cyclase activity"/>
    <property type="evidence" value="ECO:0007669"/>
    <property type="project" value="UniProtKB-EC"/>
</dbReference>
<dbReference type="EC" id="2.7.7.65" evidence="2"/>
<dbReference type="SMART" id="SM00267">
    <property type="entry name" value="GGDEF"/>
    <property type="match status" value="1"/>
</dbReference>
<proteinExistence type="predicted"/>
<dbReference type="InterPro" id="IPR013655">
    <property type="entry name" value="PAS_fold_3"/>
</dbReference>
<evidence type="ECO:0000313" key="8">
    <source>
        <dbReference type="Proteomes" id="UP001139701"/>
    </source>
</evidence>
<gene>
    <name evidence="7" type="ORF">MKI79_10990</name>
</gene>
<dbReference type="InterPro" id="IPR029787">
    <property type="entry name" value="Nucleotide_cyclase"/>
</dbReference>
<dbReference type="FunFam" id="3.30.70.270:FF:000001">
    <property type="entry name" value="Diguanylate cyclase domain protein"/>
    <property type="match status" value="1"/>
</dbReference>
<dbReference type="PANTHER" id="PTHR45138">
    <property type="entry name" value="REGULATORY COMPONENTS OF SENSORY TRANSDUCTION SYSTEM"/>
    <property type="match status" value="1"/>
</dbReference>
<dbReference type="SMART" id="SM00086">
    <property type="entry name" value="PAC"/>
    <property type="match status" value="1"/>
</dbReference>
<feature type="domain" description="GGDEF" evidence="6">
    <location>
        <begin position="177"/>
        <end position="310"/>
    </location>
</feature>
<dbReference type="InterPro" id="IPR035965">
    <property type="entry name" value="PAS-like_dom_sf"/>
</dbReference>
<dbReference type="GO" id="GO:0005886">
    <property type="term" value="C:plasma membrane"/>
    <property type="evidence" value="ECO:0007669"/>
    <property type="project" value="TreeGrafter"/>
</dbReference>
<dbReference type="InterPro" id="IPR043128">
    <property type="entry name" value="Rev_trsase/Diguanyl_cyclase"/>
</dbReference>
<dbReference type="InterPro" id="IPR000700">
    <property type="entry name" value="PAS-assoc_C"/>
</dbReference>
<keyword evidence="8" id="KW-1185">Reference proteome</keyword>
<dbReference type="RefSeq" id="WP_241573516.1">
    <property type="nucleotide sequence ID" value="NZ_JAKUML010000021.1"/>
</dbReference>
<dbReference type="GO" id="GO:0043709">
    <property type="term" value="P:cell adhesion involved in single-species biofilm formation"/>
    <property type="evidence" value="ECO:0007669"/>
    <property type="project" value="TreeGrafter"/>
</dbReference>
<dbReference type="Pfam" id="PF00990">
    <property type="entry name" value="GGDEF"/>
    <property type="match status" value="1"/>
</dbReference>
<dbReference type="Gene3D" id="3.30.450.20">
    <property type="entry name" value="PAS domain"/>
    <property type="match status" value="1"/>
</dbReference>
<evidence type="ECO:0000256" key="1">
    <source>
        <dbReference type="ARBA" id="ARBA00001946"/>
    </source>
</evidence>
<reference evidence="7" key="1">
    <citation type="submission" date="2022-02" db="EMBL/GenBank/DDBJ databases">
        <title>Acinetobacter A3.8 sp. nov., isolated from Sediment (Zhairuo Island).</title>
        <authorList>
            <person name="Zheng K."/>
        </authorList>
    </citation>
    <scope>NUCLEOTIDE SEQUENCE</scope>
    <source>
        <strain evidence="7">A3.8</strain>
    </source>
</reference>
<dbReference type="SUPFAM" id="SSF55073">
    <property type="entry name" value="Nucleotide cyclase"/>
    <property type="match status" value="1"/>
</dbReference>
<dbReference type="CDD" id="cd00130">
    <property type="entry name" value="PAS"/>
    <property type="match status" value="1"/>
</dbReference>
<dbReference type="EMBL" id="JAKUML010000021">
    <property type="protein sequence ID" value="MCJ8147404.1"/>
    <property type="molecule type" value="Genomic_DNA"/>
</dbReference>
<dbReference type="SUPFAM" id="SSF55785">
    <property type="entry name" value="PYP-like sensor domain (PAS domain)"/>
    <property type="match status" value="1"/>
</dbReference>
<dbReference type="InterPro" id="IPR000014">
    <property type="entry name" value="PAS"/>
</dbReference>
<dbReference type="AlphaFoldDB" id="A0A9X1WYE0"/>
<sequence>MDLKQDVHHMNDAFYRTLLESTKAIPWQIDWQTMTFSYIGPQIKELLGWETDSWLSANDWAERMHPDDRDWVVDFCISQSKDGVDHEADYRALTNNGDYVWIRDVVHVIRDEHGETVSLVGFMFDINARKKSEEELLKLKQELEELSYQDSLTGVANRRLYDAFMEREWDLAIRNHSAISMIMVDIDFFKQYNDQYGHTAGDIALKAIATTLKSALRGSDIVARIGGEEFVIVMPATSQKNAIDVAERIRQKIEHTAIEHNSENTFLTASFGVGTIFPQVEDQPEIFIEHVDQLLYVAKKNGRNQVKAIF</sequence>
<feature type="domain" description="PAS" evidence="4">
    <location>
        <begin position="11"/>
        <end position="70"/>
    </location>
</feature>
<evidence type="ECO:0000313" key="7">
    <source>
        <dbReference type="EMBL" id="MCJ8147404.1"/>
    </source>
</evidence>
<evidence type="ECO:0000256" key="2">
    <source>
        <dbReference type="ARBA" id="ARBA00012528"/>
    </source>
</evidence>
<dbReference type="CDD" id="cd01949">
    <property type="entry name" value="GGDEF"/>
    <property type="match status" value="1"/>
</dbReference>
<comment type="caution">
    <text evidence="7">The sequence shown here is derived from an EMBL/GenBank/DDBJ whole genome shotgun (WGS) entry which is preliminary data.</text>
</comment>
<protein>
    <recommendedName>
        <fullName evidence="2">diguanylate cyclase</fullName>
        <ecNumber evidence="2">2.7.7.65</ecNumber>
    </recommendedName>
</protein>
<dbReference type="GO" id="GO:1902201">
    <property type="term" value="P:negative regulation of bacterial-type flagellum-dependent cell motility"/>
    <property type="evidence" value="ECO:0007669"/>
    <property type="project" value="TreeGrafter"/>
</dbReference>
<dbReference type="InterPro" id="IPR050469">
    <property type="entry name" value="Diguanylate_Cyclase"/>
</dbReference>
<dbReference type="NCBIfam" id="TIGR00254">
    <property type="entry name" value="GGDEF"/>
    <property type="match status" value="1"/>
</dbReference>
<dbReference type="Proteomes" id="UP001139701">
    <property type="component" value="Unassembled WGS sequence"/>
</dbReference>
<organism evidence="7 8">
    <name type="scientific">Acinetobacter sedimenti</name>
    <dbReference type="NCBI Taxonomy" id="2919922"/>
    <lineage>
        <taxon>Bacteria</taxon>
        <taxon>Pseudomonadati</taxon>
        <taxon>Pseudomonadota</taxon>
        <taxon>Gammaproteobacteria</taxon>
        <taxon>Moraxellales</taxon>
        <taxon>Moraxellaceae</taxon>
        <taxon>Acinetobacter</taxon>
    </lineage>
</organism>
<evidence type="ECO:0000256" key="3">
    <source>
        <dbReference type="ARBA" id="ARBA00034247"/>
    </source>
</evidence>
<dbReference type="Pfam" id="PF08447">
    <property type="entry name" value="PAS_3"/>
    <property type="match status" value="1"/>
</dbReference>
<evidence type="ECO:0000259" key="5">
    <source>
        <dbReference type="PROSITE" id="PS50113"/>
    </source>
</evidence>
<dbReference type="PROSITE" id="PS50112">
    <property type="entry name" value="PAS"/>
    <property type="match status" value="1"/>
</dbReference>
<dbReference type="NCBIfam" id="TIGR00229">
    <property type="entry name" value="sensory_box"/>
    <property type="match status" value="1"/>
</dbReference>
<dbReference type="PROSITE" id="PS50113">
    <property type="entry name" value="PAC"/>
    <property type="match status" value="1"/>
</dbReference>
<dbReference type="PANTHER" id="PTHR45138:SF9">
    <property type="entry name" value="DIGUANYLATE CYCLASE DGCM-RELATED"/>
    <property type="match status" value="1"/>
</dbReference>